<keyword evidence="4" id="KW-1185">Reference proteome</keyword>
<dbReference type="Proteomes" id="UP000602395">
    <property type="component" value="Unassembled WGS sequence"/>
</dbReference>
<evidence type="ECO:0000259" key="2">
    <source>
        <dbReference type="Pfam" id="PF00350"/>
    </source>
</evidence>
<gene>
    <name evidence="3" type="ORF">IDF66_06965</name>
</gene>
<sequence>MGETASPRVAAASPAASADAAVQVVDGAVKVLRAYQMDALADVAVTKLDRDEQTRTVVVVGEVQRGKSSLVNALIGRRDLCPVGVDVTSSVSVSVTPDSGLGSDSTAELFFPSGPRPVAADELGQWVTTGGAQVCDPRVEELPTAAAVAVRDARMTDVTLVDTPGVGGLDVGLAKLATRSAQQACVLVLVCDASSPLTAPEMAFVREATATVDSVVVVVTKTDKNLRRWRQIVADNERILAEQLHRRVTVVGVSSLLAVMAADIADDVQRDRLETESGIAALRIELARRLDESSRSPHIDAVRTCLEGLRVIRGRIGRELDAVQAGATSLPDLTADRDRLTELQEQSRQWEQYLARDLTLLRQSAVDDLERRLDDVRDKWTKYVNTHGMQVLRRSEQKFTADMQTDLQRAMAETLAGFLQRLHDTIIAPRFPDDPSVWEELSTRIVASMQDKRIETHQVGSKRHGLLDPTLLTMGVVGSSTLGGLLGLSALMGVGVVVGTVWVGINLSFRAIRTGKANLLTWLRETIATTKAATGRLLDSAVAQSRPEIIIRYREYLRVNIDELQKTIGEVQKAASADAAAREKSIQRLTSNLGIVDKRITAAEQLLTGATR</sequence>
<keyword evidence="1" id="KW-0472">Membrane</keyword>
<keyword evidence="1" id="KW-0812">Transmembrane</keyword>
<evidence type="ECO:0000313" key="3">
    <source>
        <dbReference type="EMBL" id="MBD1319320.1"/>
    </source>
</evidence>
<keyword evidence="1" id="KW-1133">Transmembrane helix</keyword>
<name>A0ABR7W9N3_9ACTN</name>
<dbReference type="PANTHER" id="PTHR43681:SF1">
    <property type="entry name" value="SARCALUMENIN"/>
    <property type="match status" value="1"/>
</dbReference>
<dbReference type="InterPro" id="IPR027417">
    <property type="entry name" value="P-loop_NTPase"/>
</dbReference>
<dbReference type="PANTHER" id="PTHR43681">
    <property type="entry name" value="TRANSMEMBRANE GTPASE FZO"/>
    <property type="match status" value="1"/>
</dbReference>
<dbReference type="SUPFAM" id="SSF52540">
    <property type="entry name" value="P-loop containing nucleoside triphosphate hydrolases"/>
    <property type="match status" value="1"/>
</dbReference>
<evidence type="ECO:0000256" key="1">
    <source>
        <dbReference type="SAM" id="Phobius"/>
    </source>
</evidence>
<accession>A0ABR7W9N3</accession>
<reference evidence="3 4" key="1">
    <citation type="submission" date="2020-09" db="EMBL/GenBank/DDBJ databases">
        <title>Novel species in genus Gordonia.</title>
        <authorList>
            <person name="Zhang G."/>
        </authorList>
    </citation>
    <scope>NUCLEOTIDE SEQUENCE [LARGE SCALE GENOMIC DNA]</scope>
    <source>
        <strain evidence="3 4">ON-33</strain>
    </source>
</reference>
<dbReference type="RefSeq" id="WP_190266165.1">
    <property type="nucleotide sequence ID" value="NZ_BAABAD010000003.1"/>
</dbReference>
<evidence type="ECO:0000313" key="4">
    <source>
        <dbReference type="Proteomes" id="UP000602395"/>
    </source>
</evidence>
<feature type="transmembrane region" description="Helical" evidence="1">
    <location>
        <begin position="482"/>
        <end position="505"/>
    </location>
</feature>
<feature type="domain" description="Dynamin N-terminal" evidence="2">
    <location>
        <begin position="57"/>
        <end position="221"/>
    </location>
</feature>
<dbReference type="InterPro" id="IPR045063">
    <property type="entry name" value="Dynamin_N"/>
</dbReference>
<organism evidence="3 4">
    <name type="scientific">Gordonia hankookensis</name>
    <dbReference type="NCBI Taxonomy" id="589403"/>
    <lineage>
        <taxon>Bacteria</taxon>
        <taxon>Bacillati</taxon>
        <taxon>Actinomycetota</taxon>
        <taxon>Actinomycetes</taxon>
        <taxon>Mycobacteriales</taxon>
        <taxon>Gordoniaceae</taxon>
        <taxon>Gordonia</taxon>
    </lineage>
</organism>
<comment type="caution">
    <text evidence="3">The sequence shown here is derived from an EMBL/GenBank/DDBJ whole genome shotgun (WGS) entry which is preliminary data.</text>
</comment>
<proteinExistence type="predicted"/>
<dbReference type="Gene3D" id="3.40.50.300">
    <property type="entry name" value="P-loop containing nucleotide triphosphate hydrolases"/>
    <property type="match status" value="1"/>
</dbReference>
<dbReference type="EMBL" id="JACWMS010000001">
    <property type="protein sequence ID" value="MBD1319320.1"/>
    <property type="molecule type" value="Genomic_DNA"/>
</dbReference>
<dbReference type="Pfam" id="PF00350">
    <property type="entry name" value="Dynamin_N"/>
    <property type="match status" value="1"/>
</dbReference>
<dbReference type="InterPro" id="IPR051943">
    <property type="entry name" value="TRAFAC_Dynamin-like_GTPase"/>
</dbReference>
<protein>
    <submittedName>
        <fullName evidence="3">Dynamin family protein</fullName>
    </submittedName>
</protein>